<proteinExistence type="inferred from homology"/>
<keyword evidence="4 6" id="KW-1133">Transmembrane helix</keyword>
<comment type="caution">
    <text evidence="7">The sequence shown here is derived from an EMBL/GenBank/DDBJ whole genome shotgun (WGS) entry which is preliminary data.</text>
</comment>
<dbReference type="Proteomes" id="UP000094329">
    <property type="component" value="Unassembled WGS sequence"/>
</dbReference>
<evidence type="ECO:0000256" key="1">
    <source>
        <dbReference type="ARBA" id="ARBA00004141"/>
    </source>
</evidence>
<feature type="transmembrane region" description="Helical" evidence="6">
    <location>
        <begin position="210"/>
        <end position="227"/>
    </location>
</feature>
<keyword evidence="5 6" id="KW-0472">Membrane</keyword>
<dbReference type="PANTHER" id="PTHR30238:SF4">
    <property type="entry name" value="SLL1022 PROTEIN"/>
    <property type="match status" value="1"/>
</dbReference>
<evidence type="ECO:0000256" key="2">
    <source>
        <dbReference type="ARBA" id="ARBA00007511"/>
    </source>
</evidence>
<evidence type="ECO:0000256" key="3">
    <source>
        <dbReference type="ARBA" id="ARBA00022692"/>
    </source>
</evidence>
<feature type="transmembrane region" description="Helical" evidence="6">
    <location>
        <begin position="122"/>
        <end position="146"/>
    </location>
</feature>
<evidence type="ECO:0000256" key="5">
    <source>
        <dbReference type="ARBA" id="ARBA00023136"/>
    </source>
</evidence>
<dbReference type="Pfam" id="PF03741">
    <property type="entry name" value="TerC"/>
    <property type="match status" value="1"/>
</dbReference>
<feature type="transmembrane region" description="Helical" evidence="6">
    <location>
        <begin position="184"/>
        <end position="204"/>
    </location>
</feature>
<evidence type="ECO:0000256" key="6">
    <source>
        <dbReference type="SAM" id="Phobius"/>
    </source>
</evidence>
<evidence type="ECO:0000313" key="8">
    <source>
        <dbReference type="Proteomes" id="UP000094329"/>
    </source>
</evidence>
<evidence type="ECO:0008006" key="9">
    <source>
        <dbReference type="Google" id="ProtNLM"/>
    </source>
</evidence>
<protein>
    <recommendedName>
        <fullName evidence="9">TerC family protein</fullName>
    </recommendedName>
</protein>
<keyword evidence="8" id="KW-1185">Reference proteome</keyword>
<feature type="transmembrane region" description="Helical" evidence="6">
    <location>
        <begin position="12"/>
        <end position="35"/>
    </location>
</feature>
<comment type="subcellular location">
    <subcellularLocation>
        <location evidence="1">Membrane</location>
        <topology evidence="1">Multi-pass membrane protein</topology>
    </subcellularLocation>
</comment>
<comment type="similarity">
    <text evidence="2">Belongs to the TerC family.</text>
</comment>
<dbReference type="PANTHER" id="PTHR30238">
    <property type="entry name" value="MEMBRANE BOUND PREDICTED REDOX MODULATOR"/>
    <property type="match status" value="1"/>
</dbReference>
<gene>
    <name evidence="7" type="ORF">BGC07_11725</name>
</gene>
<name>A0ABX3A3Q7_9GAMM</name>
<dbReference type="EMBL" id="MDTU01000001">
    <property type="protein sequence ID" value="ODN43468.1"/>
    <property type="molecule type" value="Genomic_DNA"/>
</dbReference>
<dbReference type="InterPro" id="IPR005496">
    <property type="entry name" value="Integral_membrane_TerC"/>
</dbReference>
<reference evidence="7 8" key="1">
    <citation type="submission" date="2016-08" db="EMBL/GenBank/DDBJ databases">
        <title>Draft genome sequence of Candidatus Piscirickettsia litoralis, from seawater.</title>
        <authorList>
            <person name="Wan X."/>
            <person name="Lee A.J."/>
            <person name="Hou S."/>
            <person name="Donachie S.P."/>
        </authorList>
    </citation>
    <scope>NUCLEOTIDE SEQUENCE [LARGE SCALE GENOMIC DNA]</scope>
    <source>
        <strain evidence="7 8">Y2</strain>
    </source>
</reference>
<feature type="transmembrane region" description="Helical" evidence="6">
    <location>
        <begin position="47"/>
        <end position="69"/>
    </location>
</feature>
<feature type="transmembrane region" description="Helical" evidence="6">
    <location>
        <begin position="152"/>
        <end position="172"/>
    </location>
</feature>
<organism evidence="7 8">
    <name type="scientific">Piscirickettsia litoralis</name>
    <dbReference type="NCBI Taxonomy" id="1891921"/>
    <lineage>
        <taxon>Bacteria</taxon>
        <taxon>Pseudomonadati</taxon>
        <taxon>Pseudomonadota</taxon>
        <taxon>Gammaproteobacteria</taxon>
        <taxon>Thiotrichales</taxon>
        <taxon>Piscirickettsiaceae</taxon>
        <taxon>Piscirickettsia</taxon>
    </lineage>
</organism>
<evidence type="ECO:0000256" key="4">
    <source>
        <dbReference type="ARBA" id="ARBA00022989"/>
    </source>
</evidence>
<feature type="transmembrane region" description="Helical" evidence="6">
    <location>
        <begin position="89"/>
        <end position="110"/>
    </location>
</feature>
<accession>A0ABX3A3Q7</accession>
<keyword evidence="3 6" id="KW-0812">Transmembrane</keyword>
<evidence type="ECO:0000313" key="7">
    <source>
        <dbReference type="EMBL" id="ODN43468.1"/>
    </source>
</evidence>
<sequence length="241" mass="26014">MFLDVPLAELATLFLTITFLETILAIDNLLFIYVVTAKLPASQQTKAQRYGIVLAATMRILGLLGIATLMKLTASLFEFMSSQISIKDLILIFGGLFLIIKALHEVYLLFTAKHSSGKAATSMASAITQIVLIDAIFSLDSIITAVGLTDHVGVIIAAIVTSCVIMLVASRYLAPLAKSVNVKLLALCCLLFIGVMIAATGVDIIIDKAYLYFAIGFACLVEVLQYLHGKNKSNKPNQLKN</sequence>